<organism evidence="1">
    <name type="scientific">Octopus bimaculoides</name>
    <name type="common">California two-spotted octopus</name>
    <dbReference type="NCBI Taxonomy" id="37653"/>
    <lineage>
        <taxon>Eukaryota</taxon>
        <taxon>Metazoa</taxon>
        <taxon>Spiralia</taxon>
        <taxon>Lophotrochozoa</taxon>
        <taxon>Mollusca</taxon>
        <taxon>Cephalopoda</taxon>
        <taxon>Coleoidea</taxon>
        <taxon>Octopodiformes</taxon>
        <taxon>Octopoda</taxon>
        <taxon>Incirrata</taxon>
        <taxon>Octopodidae</taxon>
        <taxon>Octopus</taxon>
    </lineage>
</organism>
<name>A0A0L8GWL9_OCTBM</name>
<feature type="non-terminal residue" evidence="1">
    <location>
        <position position="153"/>
    </location>
</feature>
<gene>
    <name evidence="1" type="ORF">OCBIM_22026754mg</name>
</gene>
<dbReference type="AlphaFoldDB" id="A0A0L8GWL9"/>
<dbReference type="EMBL" id="KQ420109">
    <property type="protein sequence ID" value="KOF81292.1"/>
    <property type="molecule type" value="Genomic_DNA"/>
</dbReference>
<proteinExistence type="predicted"/>
<reference evidence="1" key="1">
    <citation type="submission" date="2015-07" db="EMBL/GenBank/DDBJ databases">
        <title>MeaNS - Measles Nucleotide Surveillance Program.</title>
        <authorList>
            <person name="Tran T."/>
            <person name="Druce J."/>
        </authorList>
    </citation>
    <scope>NUCLEOTIDE SEQUENCE</scope>
    <source>
        <strain evidence="1">UCB-OBI-ISO-001</strain>
        <tissue evidence="1">Gonad</tissue>
    </source>
</reference>
<accession>A0A0L8GWL9</accession>
<dbReference type="PANTHER" id="PTHR46601:SF1">
    <property type="entry name" value="ADF-H DOMAIN-CONTAINING PROTEIN"/>
    <property type="match status" value="1"/>
</dbReference>
<dbReference type="PANTHER" id="PTHR46601">
    <property type="entry name" value="ULP_PROTEASE DOMAIN-CONTAINING PROTEIN"/>
    <property type="match status" value="1"/>
</dbReference>
<protein>
    <submittedName>
        <fullName evidence="1">Uncharacterized protein</fullName>
    </submittedName>
</protein>
<dbReference type="STRING" id="37653.A0A0L8GWL9"/>
<evidence type="ECO:0000313" key="1">
    <source>
        <dbReference type="EMBL" id="KOF81292.1"/>
    </source>
</evidence>
<sequence>MVNNRQNNTRKSKSTDDFVEIFCQKLKSHKNYSFILQDVQGFHKNNAQATLHPFVCYYKQNNGVTNINVVIIPDCMKYDTVAVYLFQKELIDFLWGKAFNINKIIYFSDGAASQYKTCKNFINLFSHSVDFQTNAEWLFFATSQGKGLCDGLG</sequence>